<name>A0A4S8QNJ0_9HELO</name>
<reference evidence="1 2" key="1">
    <citation type="submission" date="2017-12" db="EMBL/GenBank/DDBJ databases">
        <title>Comparative genomics of Botrytis spp.</title>
        <authorList>
            <person name="Valero-Jimenez C.A."/>
            <person name="Tapia P."/>
            <person name="Veloso J."/>
            <person name="Silva-Moreno E."/>
            <person name="Staats M."/>
            <person name="Valdes J.H."/>
            <person name="Van Kan J.A.L."/>
        </authorList>
    </citation>
    <scope>NUCLEOTIDE SEQUENCE [LARGE SCALE GENOMIC DNA]</scope>
    <source>
        <strain evidence="1 2">MUCL435</strain>
    </source>
</reference>
<dbReference type="AlphaFoldDB" id="A0A4S8QNJ0"/>
<organism evidence="1 2">
    <name type="scientific">Botrytis galanthina</name>
    <dbReference type="NCBI Taxonomy" id="278940"/>
    <lineage>
        <taxon>Eukaryota</taxon>
        <taxon>Fungi</taxon>
        <taxon>Dikarya</taxon>
        <taxon>Ascomycota</taxon>
        <taxon>Pezizomycotina</taxon>
        <taxon>Leotiomycetes</taxon>
        <taxon>Helotiales</taxon>
        <taxon>Sclerotiniaceae</taxon>
        <taxon>Botrytis</taxon>
    </lineage>
</organism>
<gene>
    <name evidence="1" type="ORF">BGAL_0591g00040</name>
</gene>
<dbReference type="OrthoDB" id="10493809at2759"/>
<accession>A0A4S8QNJ0</accession>
<sequence length="94" mass="10748">MMHQGALRSSTTVLQAKKIRVFWKVFSGGLLIVLVRDLPNRCTVELNPLSSKASQALYEQKQYCQASSPLRDLKHLDLETLWSTDLDSNVEEYH</sequence>
<comment type="caution">
    <text evidence="1">The sequence shown here is derived from an EMBL/GenBank/DDBJ whole genome shotgun (WGS) entry which is preliminary data.</text>
</comment>
<protein>
    <submittedName>
        <fullName evidence="1">Uncharacterized protein</fullName>
    </submittedName>
</protein>
<dbReference type="EMBL" id="PQXL01000590">
    <property type="protein sequence ID" value="THV44705.1"/>
    <property type="molecule type" value="Genomic_DNA"/>
</dbReference>
<dbReference type="Proteomes" id="UP000308671">
    <property type="component" value="Unassembled WGS sequence"/>
</dbReference>
<keyword evidence="2" id="KW-1185">Reference proteome</keyword>
<proteinExistence type="predicted"/>
<evidence type="ECO:0000313" key="1">
    <source>
        <dbReference type="EMBL" id="THV44705.1"/>
    </source>
</evidence>
<evidence type="ECO:0000313" key="2">
    <source>
        <dbReference type="Proteomes" id="UP000308671"/>
    </source>
</evidence>